<keyword evidence="2" id="KW-1185">Reference proteome</keyword>
<organism evidence="1 2">
    <name type="scientific">Caldovatus sediminis</name>
    <dbReference type="NCBI Taxonomy" id="2041189"/>
    <lineage>
        <taxon>Bacteria</taxon>
        <taxon>Pseudomonadati</taxon>
        <taxon>Pseudomonadota</taxon>
        <taxon>Alphaproteobacteria</taxon>
        <taxon>Acetobacterales</taxon>
        <taxon>Roseomonadaceae</taxon>
        <taxon>Caldovatus</taxon>
    </lineage>
</organism>
<dbReference type="AlphaFoldDB" id="A0A8J2Z9C5"/>
<dbReference type="EMBL" id="BMKS01000003">
    <property type="protein sequence ID" value="GGG26613.1"/>
    <property type="molecule type" value="Genomic_DNA"/>
</dbReference>
<name>A0A8J2Z9C5_9PROT</name>
<accession>A0A8J2Z9C5</accession>
<reference evidence="1 2" key="1">
    <citation type="journal article" date="2014" name="Int. J. Syst. Evol. Microbiol.">
        <title>Complete genome sequence of Corynebacterium casei LMG S-19264T (=DSM 44701T), isolated from a smear-ripened cheese.</title>
        <authorList>
            <consortium name="US DOE Joint Genome Institute (JGI-PGF)"/>
            <person name="Walter F."/>
            <person name="Albersmeier A."/>
            <person name="Kalinowski J."/>
            <person name="Ruckert C."/>
        </authorList>
    </citation>
    <scope>NUCLEOTIDE SEQUENCE [LARGE SCALE GENOMIC DNA]</scope>
    <source>
        <strain evidence="1 2">CGMCC 1.16330</strain>
    </source>
</reference>
<dbReference type="Proteomes" id="UP000597507">
    <property type="component" value="Unassembled WGS sequence"/>
</dbReference>
<evidence type="ECO:0000313" key="1">
    <source>
        <dbReference type="EMBL" id="GGG26613.1"/>
    </source>
</evidence>
<protein>
    <submittedName>
        <fullName evidence="1">Uncharacterized protein</fullName>
    </submittedName>
</protein>
<dbReference type="NCBIfam" id="NF042415">
    <property type="entry name" value="STY0301_fam"/>
    <property type="match status" value="1"/>
</dbReference>
<proteinExistence type="predicted"/>
<comment type="caution">
    <text evidence="1">The sequence shown here is derived from an EMBL/GenBank/DDBJ whole genome shotgun (WGS) entry which is preliminary data.</text>
</comment>
<gene>
    <name evidence="1" type="ORF">GCM10010964_13190</name>
</gene>
<dbReference type="InterPro" id="IPR049973">
    <property type="entry name" value="STY0301-like"/>
</dbReference>
<evidence type="ECO:0000313" key="2">
    <source>
        <dbReference type="Proteomes" id="UP000597507"/>
    </source>
</evidence>
<sequence>MICGGTRRMARGGQGWQPARIMPRRLRFARFALAPAAALCAAAAGLALPGTARGQPAEFGCPRYVDVAPIADVNAPAGWSAASRLTRRWLRGAEVFEGDPAANRPLRGRLVDQSRGTTEWTITPGAETPTLVCLYQGTDVTLTRPIPYGVRRCATAFARPDPFGRRTDEDNPSGRTLLVVCR</sequence>